<dbReference type="PANTHER" id="PTHR35788:SF1">
    <property type="entry name" value="EXPORTED PROTEIN"/>
    <property type="match status" value="1"/>
</dbReference>
<feature type="region of interest" description="Disordered" evidence="1">
    <location>
        <begin position="272"/>
        <end position="298"/>
    </location>
</feature>
<evidence type="ECO:0000313" key="5">
    <source>
        <dbReference type="Proteomes" id="UP000004121"/>
    </source>
</evidence>
<dbReference type="Pfam" id="PF12229">
    <property type="entry name" value="PG_binding_4"/>
    <property type="match status" value="1"/>
</dbReference>
<proteinExistence type="predicted"/>
<feature type="region of interest" description="Disordered" evidence="1">
    <location>
        <begin position="631"/>
        <end position="692"/>
    </location>
</feature>
<evidence type="ECO:0000256" key="2">
    <source>
        <dbReference type="SAM" id="Phobius"/>
    </source>
</evidence>
<keyword evidence="2" id="KW-1133">Transmembrane helix</keyword>
<gene>
    <name evidence="4" type="ORF">HMPREF6123_0612</name>
</gene>
<dbReference type="EMBL" id="ACKX01000064">
    <property type="protein sequence ID" value="EEJ52100.1"/>
    <property type="molecule type" value="Genomic_DNA"/>
</dbReference>
<dbReference type="InterPro" id="IPR022029">
    <property type="entry name" value="YoaR-like_PG-bd"/>
</dbReference>
<dbReference type="InParanoid" id="C2KVU3"/>
<keyword evidence="5" id="KW-1185">Reference proteome</keyword>
<name>C2KVU3_9FIRM</name>
<feature type="compositionally biased region" description="Polar residues" evidence="1">
    <location>
        <begin position="653"/>
        <end position="667"/>
    </location>
</feature>
<reference evidence="4 5" key="1">
    <citation type="submission" date="2009-04" db="EMBL/GenBank/DDBJ databases">
        <authorList>
            <person name="Qin X."/>
            <person name="Bachman B."/>
            <person name="Battles P."/>
            <person name="Bell A."/>
            <person name="Bess C."/>
            <person name="Bickham C."/>
            <person name="Chaboub L."/>
            <person name="Chen D."/>
            <person name="Coyle M."/>
            <person name="Deiros D.R."/>
            <person name="Dinh H."/>
            <person name="Forbes L."/>
            <person name="Fowler G."/>
            <person name="Francisco L."/>
            <person name="Fu Q."/>
            <person name="Gubbala S."/>
            <person name="Hale W."/>
            <person name="Han Y."/>
            <person name="Hemphill L."/>
            <person name="Highlander S.K."/>
            <person name="Hirani K."/>
            <person name="Hogues M."/>
            <person name="Jackson L."/>
            <person name="Jakkamsetti A."/>
            <person name="Javaid M."/>
            <person name="Jiang H."/>
            <person name="Korchina V."/>
            <person name="Kovar C."/>
            <person name="Lara F."/>
            <person name="Lee S."/>
            <person name="Mata R."/>
            <person name="Mathew T."/>
            <person name="Moen C."/>
            <person name="Morales K."/>
            <person name="Munidasa M."/>
            <person name="Nazareth L."/>
            <person name="Ngo R."/>
            <person name="Nguyen L."/>
            <person name="Okwuonu G."/>
            <person name="Ongeri F."/>
            <person name="Patil S."/>
            <person name="Petrosino J."/>
            <person name="Pham C."/>
            <person name="Pham P."/>
            <person name="Pu L.-L."/>
            <person name="Puazo M."/>
            <person name="Raj R."/>
            <person name="Reid J."/>
            <person name="Rouhana J."/>
            <person name="Saada N."/>
            <person name="Shang Y."/>
            <person name="Simmons D."/>
            <person name="Thornton R."/>
            <person name="Warren J."/>
            <person name="Weissenberger G."/>
            <person name="Zhang J."/>
            <person name="Zhang L."/>
            <person name="Zhou C."/>
            <person name="Zhu D."/>
            <person name="Muzny D."/>
            <person name="Worley K."/>
            <person name="Gibbs R."/>
        </authorList>
    </citation>
    <scope>NUCLEOTIDE SEQUENCE [LARGE SCALE GENOMIC DNA]</scope>
    <source>
        <strain evidence="4 5">F0268</strain>
    </source>
</reference>
<feature type="compositionally biased region" description="Low complexity" evidence="1">
    <location>
        <begin position="68"/>
        <end position="79"/>
    </location>
</feature>
<dbReference type="InterPro" id="IPR007391">
    <property type="entry name" value="Vancomycin_resist_VanW"/>
</dbReference>
<dbReference type="HOGENOM" id="CLU_011572_4_0_9"/>
<dbReference type="Pfam" id="PF04294">
    <property type="entry name" value="VanW"/>
    <property type="match status" value="1"/>
</dbReference>
<protein>
    <submittedName>
        <fullName evidence="4">VanW-like protein</fullName>
    </submittedName>
</protein>
<dbReference type="Proteomes" id="UP000004121">
    <property type="component" value="Unassembled WGS sequence"/>
</dbReference>
<organism evidence="4 5">
    <name type="scientific">Oribacterium sinus F0268</name>
    <dbReference type="NCBI Taxonomy" id="585501"/>
    <lineage>
        <taxon>Bacteria</taxon>
        <taxon>Bacillati</taxon>
        <taxon>Bacillota</taxon>
        <taxon>Clostridia</taxon>
        <taxon>Lachnospirales</taxon>
        <taxon>Lachnospiraceae</taxon>
        <taxon>Oribacterium</taxon>
    </lineage>
</organism>
<feature type="transmembrane region" description="Helical" evidence="2">
    <location>
        <begin position="106"/>
        <end position="127"/>
    </location>
</feature>
<dbReference type="InterPro" id="IPR052913">
    <property type="entry name" value="Glycopeptide_resist_protein"/>
</dbReference>
<dbReference type="AlphaFoldDB" id="C2KVU3"/>
<sequence length="692" mass="75450">MKRLWYDKKVLCLSTFLFLKNIACKACGILLLTDGIGESYLIRIIKFINIYKGWNMIASERRLSQGISRAKGGSRSRSAQYSYSDKGARGGRSNGRSGGRRPKNNGHLPIIIAAVALFGSAAAVFALSRNAGFFHEAETTATETEYIDPNAIHEDLYLDYSAFKPGAELLNLKGMTKEQVIDFLKKSYTWHLVVKNANPNIDYFSMPEFPKAEDNKSEDGIDDQGTEEVVKVKNTLSDVTIRPNKSDYEIPDILSDSITDFVDQIYTKYQEEKASESSTEESSTEKKKKKKKAEETTAESSTAIQADYILQLPDFSDKIKDYVNQLAIVWKMAPKNGDITKYNKSTGEFEFGGSKDGYAINVDATTQDILNALNNKEFSSEISTEGEKVPASTASIKDQYKIIASFTTKTTSNELRNTNVRLAAEAVNGTVLQPGEEFSFNGVVGQRTAEKGYKAAAAYNQGEVVEEVGGGICQISSTLYNAVFRSGLTTTYRRSHTFAPNYVTPGTDATVSWPGPDFKFVNDSKHAIGIRAWYSNQTATVQIYGIPVLPSGVKWELESEKIKDLPVPAVQVITPQQGKETNGSAGSEWQAYKIITKDGKTEKVKDHYVSYKGHTPKKYSANAAESSSAAASTAASSAASTETKSAETKAQESKTQSTTKASENPVVSNDGPVGNNSVPTTEADVISGGPGT</sequence>
<evidence type="ECO:0000313" key="4">
    <source>
        <dbReference type="EMBL" id="EEJ52100.1"/>
    </source>
</evidence>
<accession>C2KVU3</accession>
<dbReference type="STRING" id="585501.HMPREF6123_0612"/>
<evidence type="ECO:0000259" key="3">
    <source>
        <dbReference type="Pfam" id="PF12229"/>
    </source>
</evidence>
<keyword evidence="2" id="KW-0472">Membrane</keyword>
<feature type="domain" description="YoaR-like putative peptidoglycan binding" evidence="3">
    <location>
        <begin position="317"/>
        <end position="376"/>
    </location>
</feature>
<comment type="caution">
    <text evidence="4">The sequence shown here is derived from an EMBL/GenBank/DDBJ whole genome shotgun (WGS) entry which is preliminary data.</text>
</comment>
<feature type="region of interest" description="Disordered" evidence="1">
    <location>
        <begin position="68"/>
        <end position="103"/>
    </location>
</feature>
<evidence type="ECO:0000256" key="1">
    <source>
        <dbReference type="SAM" id="MobiDB-lite"/>
    </source>
</evidence>
<dbReference type="PANTHER" id="PTHR35788">
    <property type="entry name" value="EXPORTED PROTEIN-RELATED"/>
    <property type="match status" value="1"/>
</dbReference>
<dbReference type="eggNOG" id="COG2720">
    <property type="taxonomic scope" value="Bacteria"/>
</dbReference>
<feature type="compositionally biased region" description="Low complexity" evidence="1">
    <location>
        <begin position="631"/>
        <end position="643"/>
    </location>
</feature>
<keyword evidence="2" id="KW-0812">Transmembrane</keyword>